<feature type="domain" description="DC1" evidence="3">
    <location>
        <begin position="60"/>
        <end position="108"/>
    </location>
</feature>
<comment type="caution">
    <text evidence="4">The sequence shown here is derived from an EMBL/GenBank/DDBJ whole genome shotgun (WGS) entry which is preliminary data.</text>
</comment>
<reference evidence="4" key="1">
    <citation type="submission" date="2019-10" db="EMBL/GenBank/DDBJ databases">
        <authorList>
            <person name="Zhang R."/>
            <person name="Pan Y."/>
            <person name="Wang J."/>
            <person name="Ma R."/>
            <person name="Yu S."/>
        </authorList>
    </citation>
    <scope>NUCLEOTIDE SEQUENCE</scope>
    <source>
        <strain evidence="4">LA-IB0</strain>
        <tissue evidence="4">Leaf</tissue>
    </source>
</reference>
<feature type="compositionally biased region" description="Polar residues" evidence="2">
    <location>
        <begin position="259"/>
        <end position="283"/>
    </location>
</feature>
<name>A0AAV6YC56_9LAMI</name>
<feature type="compositionally biased region" description="Pro residues" evidence="2">
    <location>
        <begin position="299"/>
        <end position="308"/>
    </location>
</feature>
<accession>A0AAV6YC56</accession>
<dbReference type="SUPFAM" id="SSF57889">
    <property type="entry name" value="Cysteine-rich domain"/>
    <property type="match status" value="3"/>
</dbReference>
<gene>
    <name evidence="4" type="ORF">BUALT_Bualt01G0176100</name>
</gene>
<keyword evidence="5" id="KW-1185">Reference proteome</keyword>
<dbReference type="Pfam" id="PF03107">
    <property type="entry name" value="C1_2"/>
    <property type="match status" value="3"/>
</dbReference>
<dbReference type="Proteomes" id="UP000826271">
    <property type="component" value="Unassembled WGS sequence"/>
</dbReference>
<organism evidence="4 5">
    <name type="scientific">Buddleja alternifolia</name>
    <dbReference type="NCBI Taxonomy" id="168488"/>
    <lineage>
        <taxon>Eukaryota</taxon>
        <taxon>Viridiplantae</taxon>
        <taxon>Streptophyta</taxon>
        <taxon>Embryophyta</taxon>
        <taxon>Tracheophyta</taxon>
        <taxon>Spermatophyta</taxon>
        <taxon>Magnoliopsida</taxon>
        <taxon>eudicotyledons</taxon>
        <taxon>Gunneridae</taxon>
        <taxon>Pentapetalae</taxon>
        <taxon>asterids</taxon>
        <taxon>lamiids</taxon>
        <taxon>Lamiales</taxon>
        <taxon>Scrophulariaceae</taxon>
        <taxon>Buddlejeae</taxon>
        <taxon>Buddleja</taxon>
    </lineage>
</organism>
<protein>
    <recommendedName>
        <fullName evidence="3">DC1 domain-containing protein</fullName>
    </recommendedName>
</protein>
<evidence type="ECO:0000256" key="2">
    <source>
        <dbReference type="SAM" id="MobiDB-lite"/>
    </source>
</evidence>
<feature type="region of interest" description="Disordered" evidence="2">
    <location>
        <begin position="259"/>
        <end position="332"/>
    </location>
</feature>
<feature type="compositionally biased region" description="Low complexity" evidence="2">
    <location>
        <begin position="309"/>
        <end position="324"/>
    </location>
</feature>
<dbReference type="PANTHER" id="PTHR46288:SF27">
    <property type="entry name" value="CYSTEINE_HISTIDINE-RICH C1 DOMAIN FAMILY PROTEIN"/>
    <property type="match status" value="1"/>
</dbReference>
<evidence type="ECO:0000256" key="1">
    <source>
        <dbReference type="ARBA" id="ARBA00022737"/>
    </source>
</evidence>
<dbReference type="PANTHER" id="PTHR46288">
    <property type="entry name" value="PHORBOL-ESTER/DAG-TYPE DOMAIN-CONTAINING PROTEIN"/>
    <property type="match status" value="1"/>
</dbReference>
<evidence type="ECO:0000313" key="4">
    <source>
        <dbReference type="EMBL" id="KAG8391325.1"/>
    </source>
</evidence>
<feature type="domain" description="DC1" evidence="3">
    <location>
        <begin position="359"/>
        <end position="404"/>
    </location>
</feature>
<evidence type="ECO:0000313" key="5">
    <source>
        <dbReference type="Proteomes" id="UP000826271"/>
    </source>
</evidence>
<keyword evidence="1" id="KW-0677">Repeat</keyword>
<dbReference type="InterPro" id="IPR046349">
    <property type="entry name" value="C1-like_sf"/>
</dbReference>
<dbReference type="InterPro" id="IPR004146">
    <property type="entry name" value="DC1"/>
</dbReference>
<feature type="domain" description="DC1" evidence="3">
    <location>
        <begin position="471"/>
        <end position="523"/>
    </location>
</feature>
<dbReference type="AlphaFoldDB" id="A0AAV6YC56"/>
<evidence type="ECO:0000259" key="3">
    <source>
        <dbReference type="Pfam" id="PF03107"/>
    </source>
</evidence>
<proteinExistence type="predicted"/>
<dbReference type="EMBL" id="WHWC01000001">
    <property type="protein sequence ID" value="KAG8391325.1"/>
    <property type="molecule type" value="Genomic_DNA"/>
</dbReference>
<sequence length="566" mass="64227">MEFKHFSHKHDLISHQMSQSSKIHCSGCKSPGLENAYVCWKCNDFLHEQCFHAARSLKHPSHPLHPLTLAPFPTYFPGSFFYKYCNSDGNGFSYSCSECEFDIHVHCAHISNAHNPRPQNPIYPSHIQNNAFSRYLPLDPTIPNDVQSYPPPQPQVTNFPPNPNNHFSNVFPPNTTIPNQTRNYASPQTYPSNHNNPIPGFSQPNPNFGNVHYPNPNLSLPKKTIPNQTQNYAIPRTNTYPSNQNNHIHVPPNLSPPNTTIPNQTQNYTIPHTNTYPPNQNNPIPAFPQSNPNFVNTPNPNPPRPPQPNATMPTYSTTANATTTNPPPTPPPISQPAPFQFPQTNNPESKPPTMIKHLSHPHDMKPMEIEQKYEKVCSACECELFGSAYNCTEPHCNFNLHKTCFETPMEIWHNSQLQQPLTLQVVPPYNDGFTCDACAKHGTTFANNCATCSYDLHINRVNWPETVSRPDHKHNLTLYYSSPLGEANQDVTFTCDVCHNQVQNMAWAYHCRECDFAMHLECVAFEVKQVSAKTEEELVRELNEVRLLALEMKIRVESRKVMLDII</sequence>